<feature type="chain" id="PRO_5046766835" evidence="9">
    <location>
        <begin position="27"/>
        <end position="234"/>
    </location>
</feature>
<dbReference type="InterPro" id="IPR008962">
    <property type="entry name" value="PapD-like_sf"/>
</dbReference>
<evidence type="ECO:0000256" key="6">
    <source>
        <dbReference type="ARBA" id="ARBA00023186"/>
    </source>
</evidence>
<keyword evidence="6 8" id="KW-0143">Chaperone</keyword>
<reference evidence="12 13" key="1">
    <citation type="submission" date="2016-10" db="EMBL/GenBank/DDBJ databases">
        <authorList>
            <person name="Varghese N."/>
            <person name="Submissions S."/>
        </authorList>
    </citation>
    <scope>NUCLEOTIDE SEQUENCE [LARGE SCALE GENOMIC DNA]</scope>
    <source>
        <strain evidence="12 13">YR512</strain>
    </source>
</reference>
<feature type="signal peptide" evidence="9">
    <location>
        <begin position="1"/>
        <end position="26"/>
    </location>
</feature>
<dbReference type="Pfam" id="PF02753">
    <property type="entry name" value="PapD_C"/>
    <property type="match status" value="1"/>
</dbReference>
<dbReference type="SUPFAM" id="SSF49354">
    <property type="entry name" value="PapD-like"/>
    <property type="match status" value="1"/>
</dbReference>
<evidence type="ECO:0000256" key="8">
    <source>
        <dbReference type="RuleBase" id="RU003918"/>
    </source>
</evidence>
<evidence type="ECO:0000313" key="12">
    <source>
        <dbReference type="EMBL" id="SFL03598.1"/>
    </source>
</evidence>
<evidence type="ECO:0000313" key="13">
    <source>
        <dbReference type="Proteomes" id="UP000198841"/>
    </source>
</evidence>
<dbReference type="PANTHER" id="PTHR30251">
    <property type="entry name" value="PILUS ASSEMBLY CHAPERONE"/>
    <property type="match status" value="1"/>
</dbReference>
<dbReference type="PANTHER" id="PTHR30251:SF2">
    <property type="entry name" value="FIMBRIAL CHAPERONE YADV-RELATED"/>
    <property type="match status" value="1"/>
</dbReference>
<dbReference type="InterPro" id="IPR050643">
    <property type="entry name" value="Periplasmic_pilus_chap"/>
</dbReference>
<evidence type="ECO:0000256" key="9">
    <source>
        <dbReference type="SAM" id="SignalP"/>
    </source>
</evidence>
<dbReference type="PROSITE" id="PS00635">
    <property type="entry name" value="PILI_CHAPERONE"/>
    <property type="match status" value="1"/>
</dbReference>
<dbReference type="RefSeq" id="WP_008106121.1">
    <property type="nucleotide sequence ID" value="NZ_FOSD01000017.1"/>
</dbReference>
<evidence type="ECO:0000259" key="10">
    <source>
        <dbReference type="Pfam" id="PF00345"/>
    </source>
</evidence>
<evidence type="ECO:0000256" key="7">
    <source>
        <dbReference type="ARBA" id="ARBA00023319"/>
    </source>
</evidence>
<dbReference type="Pfam" id="PF00345">
    <property type="entry name" value="PapD_N"/>
    <property type="match status" value="1"/>
</dbReference>
<sequence length="234" mass="25135">MNISISKTLPIFALLCATFISGQALASIVITGTRVIYHQDDKEVSVQMKNVGASPVLIQSWVDNGDANATPENIQTPYIITPPVNRVDAGKGQTLRLSLTNPGVFAHDRESVSWLNVLEIPAKTKEKTELNTLQMAFRTRIKLFYRPAGLKGDANEAVKSLSWSVSNGQLKASNPTPYNVSLVTVKVNGHTIDGEMVPPLSSLTLKINAGAGANVSGEYVNDFGAVQPFTAAIK</sequence>
<name>A0A1I4ECU1_9GAMM</name>
<gene>
    <name evidence="12" type="ORF">SAMN05518863_11729</name>
</gene>
<keyword evidence="4 9" id="KW-0732">Signal</keyword>
<comment type="similarity">
    <text evidence="2 8">Belongs to the periplasmic pilus chaperone family.</text>
</comment>
<dbReference type="Gene3D" id="2.60.40.10">
    <property type="entry name" value="Immunoglobulins"/>
    <property type="match status" value="2"/>
</dbReference>
<evidence type="ECO:0000256" key="1">
    <source>
        <dbReference type="ARBA" id="ARBA00004418"/>
    </source>
</evidence>
<dbReference type="InterPro" id="IPR018046">
    <property type="entry name" value="Pili_assmbl_chaperone_CS"/>
</dbReference>
<proteinExistence type="inferred from homology"/>
<evidence type="ECO:0000259" key="11">
    <source>
        <dbReference type="Pfam" id="PF02753"/>
    </source>
</evidence>
<organism evidence="12 13">
    <name type="scientific">Candidatus Pantoea symbiotica</name>
    <dbReference type="NCBI Taxonomy" id="1884370"/>
    <lineage>
        <taxon>Bacteria</taxon>
        <taxon>Pseudomonadati</taxon>
        <taxon>Pseudomonadota</taxon>
        <taxon>Gammaproteobacteria</taxon>
        <taxon>Enterobacterales</taxon>
        <taxon>Erwiniaceae</taxon>
        <taxon>Pantoea</taxon>
    </lineage>
</organism>
<dbReference type="InterPro" id="IPR013783">
    <property type="entry name" value="Ig-like_fold"/>
</dbReference>
<evidence type="ECO:0000256" key="3">
    <source>
        <dbReference type="ARBA" id="ARBA00022558"/>
    </source>
</evidence>
<accession>A0A1I4ECU1</accession>
<dbReference type="InterPro" id="IPR016148">
    <property type="entry name" value="Pili_assmbl_chaperone_C"/>
</dbReference>
<dbReference type="PRINTS" id="PR00969">
    <property type="entry name" value="CHAPERONPILI"/>
</dbReference>
<dbReference type="InterPro" id="IPR036316">
    <property type="entry name" value="Pili_assmbl_chap_C_dom_sf"/>
</dbReference>
<feature type="domain" description="Pili assembly chaperone C-terminal" evidence="11">
    <location>
        <begin position="173"/>
        <end position="227"/>
    </location>
</feature>
<protein>
    <submittedName>
        <fullName evidence="12">Chaperone protein EcpD</fullName>
    </submittedName>
</protein>
<comment type="caution">
    <text evidence="12">The sequence shown here is derived from an EMBL/GenBank/DDBJ whole genome shotgun (WGS) entry which is preliminary data.</text>
</comment>
<keyword evidence="13" id="KW-1185">Reference proteome</keyword>
<evidence type="ECO:0000256" key="4">
    <source>
        <dbReference type="ARBA" id="ARBA00022729"/>
    </source>
</evidence>
<dbReference type="SUPFAM" id="SSF49584">
    <property type="entry name" value="Periplasmic chaperone C-domain"/>
    <property type="match status" value="1"/>
</dbReference>
<feature type="domain" description="Pili assembly chaperone N-terminal" evidence="10">
    <location>
        <begin position="27"/>
        <end position="150"/>
    </location>
</feature>
<keyword evidence="7" id="KW-0393">Immunoglobulin domain</keyword>
<keyword evidence="3" id="KW-1029">Fimbrium biogenesis</keyword>
<keyword evidence="5" id="KW-0574">Periplasm</keyword>
<dbReference type="Proteomes" id="UP000198841">
    <property type="component" value="Unassembled WGS sequence"/>
</dbReference>
<comment type="subcellular location">
    <subcellularLocation>
        <location evidence="1 8">Periplasm</location>
    </subcellularLocation>
</comment>
<dbReference type="InterPro" id="IPR001829">
    <property type="entry name" value="Pili_assmbl_chaperone_bac"/>
</dbReference>
<dbReference type="InterPro" id="IPR016147">
    <property type="entry name" value="Pili_assmbl_chaperone_N"/>
</dbReference>
<evidence type="ECO:0000256" key="5">
    <source>
        <dbReference type="ARBA" id="ARBA00022764"/>
    </source>
</evidence>
<dbReference type="EMBL" id="FOSD01000017">
    <property type="protein sequence ID" value="SFL03598.1"/>
    <property type="molecule type" value="Genomic_DNA"/>
</dbReference>
<evidence type="ECO:0000256" key="2">
    <source>
        <dbReference type="ARBA" id="ARBA00007399"/>
    </source>
</evidence>